<dbReference type="InterPro" id="IPR008988">
    <property type="entry name" value="Transcriptional_repressor_C"/>
</dbReference>
<dbReference type="SUPFAM" id="SSF50037">
    <property type="entry name" value="C-terminal domain of transcriptional repressors"/>
    <property type="match status" value="1"/>
</dbReference>
<dbReference type="GO" id="GO:0046914">
    <property type="term" value="F:transition metal ion binding"/>
    <property type="evidence" value="ECO:0007669"/>
    <property type="project" value="InterPro"/>
</dbReference>
<dbReference type="PANTHER" id="PTHR42954:SF2">
    <property type="entry name" value="FE(2+) TRANSPORT PROTEIN A"/>
    <property type="match status" value="1"/>
</dbReference>
<organism evidence="3 4">
    <name type="scientific">Coxiella burnetii (strain Dugway 5J108-111)</name>
    <dbReference type="NCBI Taxonomy" id="434922"/>
    <lineage>
        <taxon>Bacteria</taxon>
        <taxon>Pseudomonadati</taxon>
        <taxon>Pseudomonadota</taxon>
        <taxon>Gammaproteobacteria</taxon>
        <taxon>Legionellales</taxon>
        <taxon>Coxiellaceae</taxon>
        <taxon>Coxiella</taxon>
    </lineage>
</organism>
<dbReference type="SMART" id="SM00899">
    <property type="entry name" value="FeoA"/>
    <property type="match status" value="1"/>
</dbReference>
<dbReference type="PANTHER" id="PTHR42954">
    <property type="entry name" value="FE(2+) TRANSPORT PROTEIN A"/>
    <property type="match status" value="1"/>
</dbReference>
<dbReference type="AlphaFoldDB" id="A9KBW7"/>
<proteinExistence type="predicted"/>
<evidence type="ECO:0000256" key="1">
    <source>
        <dbReference type="ARBA" id="ARBA00023004"/>
    </source>
</evidence>
<sequence>MHLILIKESLTVLTLSDLKPGEVGIICGFHPGDKVYRRKLLAMGLTPNTQFEVIRRAPLGDPVQIRVRDFYLSLRQKEFALLKIERGKE</sequence>
<dbReference type="Pfam" id="PF04023">
    <property type="entry name" value="FeoA"/>
    <property type="match status" value="1"/>
</dbReference>
<reference evidence="3 4" key="1">
    <citation type="journal article" date="2009" name="Infect. Immun.">
        <title>Comparative genomics reveal extensive transposon-mediated genomic plasticity and diversity among potential effector proteins within the genus Coxiella.</title>
        <authorList>
            <person name="Beare P.A."/>
            <person name="Unsworth N."/>
            <person name="Andoh M."/>
            <person name="Voth D.E."/>
            <person name="Omsland A."/>
            <person name="Gilk S.D."/>
            <person name="Williams K.P."/>
            <person name="Sobral B.W."/>
            <person name="Kupko J.J.III."/>
            <person name="Porcella S.F."/>
            <person name="Samuel J.E."/>
            <person name="Heinzen R.A."/>
        </authorList>
    </citation>
    <scope>NUCLEOTIDE SEQUENCE [LARGE SCALE GENOMIC DNA]</scope>
    <source>
        <strain evidence="3 4">Dugway 5J108-111</strain>
    </source>
</reference>
<dbReference type="InterPro" id="IPR052713">
    <property type="entry name" value="FeoA"/>
</dbReference>
<dbReference type="InterPro" id="IPR038157">
    <property type="entry name" value="FeoA_core_dom"/>
</dbReference>
<evidence type="ECO:0000313" key="4">
    <source>
        <dbReference type="Proteomes" id="UP000008555"/>
    </source>
</evidence>
<dbReference type="InterPro" id="IPR007167">
    <property type="entry name" value="Fe-transptr_FeoA-like"/>
</dbReference>
<protein>
    <submittedName>
        <fullName evidence="3">Ferrous iron transport protein A</fullName>
    </submittedName>
</protein>
<name>A9KBW7_COXBN</name>
<accession>A9KBW7</accession>
<evidence type="ECO:0000313" key="3">
    <source>
        <dbReference type="EMBL" id="ABS78352.2"/>
    </source>
</evidence>
<dbReference type="Gene3D" id="2.30.30.90">
    <property type="match status" value="1"/>
</dbReference>
<dbReference type="Proteomes" id="UP000008555">
    <property type="component" value="Chromosome"/>
</dbReference>
<dbReference type="EMBL" id="CP000733">
    <property type="protein sequence ID" value="ABS78352.2"/>
    <property type="molecule type" value="Genomic_DNA"/>
</dbReference>
<feature type="domain" description="Ferrous iron transporter FeoA-like" evidence="2">
    <location>
        <begin position="13"/>
        <end position="86"/>
    </location>
</feature>
<gene>
    <name evidence="3" type="primary">feoA</name>
    <name evidence="3" type="ordered locus">CBUD_0238</name>
</gene>
<dbReference type="KEGG" id="cbd:CBUD_0238"/>
<evidence type="ECO:0000259" key="2">
    <source>
        <dbReference type="SMART" id="SM00899"/>
    </source>
</evidence>
<keyword evidence="1" id="KW-0408">Iron</keyword>
<dbReference type="HOGENOM" id="CLU_150646_12_4_6"/>
<dbReference type="RefSeq" id="WP_010958429.1">
    <property type="nucleotide sequence ID" value="NC_009727.1"/>
</dbReference>